<dbReference type="PANTHER" id="PTHR34473">
    <property type="entry name" value="UPF0699 TRANSMEMBRANE PROTEIN YDBS"/>
    <property type="match status" value="1"/>
</dbReference>
<sequence>MSTGTVGPTPDVGPDRPDGPDRPGGPGKAGEPDGPADGLAWRRLHPVTPLVRGWAVIAVVLFILAQRSVEALPSGGSVLPTDNVWIIVAGIAVIGLVGGVYAWLSWRVTRYAYDADAVHVHSGILFRKQRKVRLDRLQAIDVVKPLLARFFGLAELKLEVAGGPGSNVKLGFLRDAEASALRNALLARAAGVEEDPDGTAAVEAPERPVLDVQPGRLIGSLLLSGATIVLVLILVGSSVAAIASRSGAPFVAVFSALLGLGPFVATRFTGEFGFTGAISPDGIRLRRGLLETRSQTIPPGRVQAIRLRQSLLWRMCGWWRVDVNVAGYGIETDGNQTNTVLLPVGTRDDALRALWLVLPDLGVEDPVGLLDAALVGSGPAAGFTSSPRSARWVDPLAWRRNGFFVMGRGLLVRRGRLVRTVEVVPHERTQSLALVQGPLQRRFGVASFVVHSTAGPVSPRVPHLSGPDAASLLRDQAERARYARQHAGPERWMQVVVEGDGQREQVTSEEDGAVETGQAPDTGREEAP</sequence>
<proteinExistence type="predicted"/>
<reference evidence="4 5" key="1">
    <citation type="submission" date="2017-10" db="EMBL/GenBank/DDBJ databases">
        <title>Sequencing the genomes of 1000 actinobacteria strains.</title>
        <authorList>
            <person name="Klenk H.-P."/>
        </authorList>
    </citation>
    <scope>NUCLEOTIDE SEQUENCE [LARGE SCALE GENOMIC DNA]</scope>
    <source>
        <strain evidence="4 5">DSM 18966</strain>
    </source>
</reference>
<comment type="caution">
    <text evidence="4">The sequence shown here is derived from an EMBL/GenBank/DDBJ whole genome shotgun (WGS) entry which is preliminary data.</text>
</comment>
<dbReference type="InterPro" id="IPR005182">
    <property type="entry name" value="YdbS-like_PH"/>
</dbReference>
<dbReference type="InterPro" id="IPR014529">
    <property type="entry name" value="UCP026631"/>
</dbReference>
<dbReference type="AlphaFoldDB" id="A0A2A9EAH1"/>
<dbReference type="EMBL" id="PDJG01000001">
    <property type="protein sequence ID" value="PFG35252.1"/>
    <property type="molecule type" value="Genomic_DNA"/>
</dbReference>
<feature type="transmembrane region" description="Helical" evidence="2">
    <location>
        <begin position="217"/>
        <end position="242"/>
    </location>
</feature>
<feature type="domain" description="YdbS-like PH" evidence="3">
    <location>
        <begin position="106"/>
        <end position="184"/>
    </location>
</feature>
<evidence type="ECO:0000256" key="1">
    <source>
        <dbReference type="SAM" id="MobiDB-lite"/>
    </source>
</evidence>
<protein>
    <submittedName>
        <fullName evidence="4">Putative membrane protein</fullName>
    </submittedName>
</protein>
<dbReference type="RefSeq" id="WP_245862657.1">
    <property type="nucleotide sequence ID" value="NZ_PDJG01000001.1"/>
</dbReference>
<keyword evidence="2" id="KW-0472">Membrane</keyword>
<dbReference type="Proteomes" id="UP000225548">
    <property type="component" value="Unassembled WGS sequence"/>
</dbReference>
<feature type="transmembrane region" description="Helical" evidence="2">
    <location>
        <begin position="84"/>
        <end position="104"/>
    </location>
</feature>
<evidence type="ECO:0000313" key="5">
    <source>
        <dbReference type="Proteomes" id="UP000225548"/>
    </source>
</evidence>
<feature type="region of interest" description="Disordered" evidence="1">
    <location>
        <begin position="498"/>
        <end position="528"/>
    </location>
</feature>
<name>A0A2A9EAH1_9MICO</name>
<organism evidence="4 5">
    <name type="scientific">Sanguibacter antarcticus</name>
    <dbReference type="NCBI Taxonomy" id="372484"/>
    <lineage>
        <taxon>Bacteria</taxon>
        <taxon>Bacillati</taxon>
        <taxon>Actinomycetota</taxon>
        <taxon>Actinomycetes</taxon>
        <taxon>Micrococcales</taxon>
        <taxon>Sanguibacteraceae</taxon>
        <taxon>Sanguibacter</taxon>
    </lineage>
</organism>
<keyword evidence="5" id="KW-1185">Reference proteome</keyword>
<evidence type="ECO:0000259" key="3">
    <source>
        <dbReference type="Pfam" id="PF03703"/>
    </source>
</evidence>
<dbReference type="PANTHER" id="PTHR34473:SF2">
    <property type="entry name" value="UPF0699 TRANSMEMBRANE PROTEIN YDBT"/>
    <property type="match status" value="1"/>
</dbReference>
<keyword evidence="2" id="KW-1133">Transmembrane helix</keyword>
<dbReference type="PIRSF" id="PIRSF026631">
    <property type="entry name" value="UCP026631"/>
    <property type="match status" value="1"/>
</dbReference>
<feature type="compositionally biased region" description="Low complexity" evidence="1">
    <location>
        <begin position="1"/>
        <end position="12"/>
    </location>
</feature>
<gene>
    <name evidence="4" type="ORF">ATL42_3194</name>
</gene>
<feature type="domain" description="YdbS-like PH" evidence="3">
    <location>
        <begin position="398"/>
        <end position="473"/>
    </location>
</feature>
<evidence type="ECO:0000256" key="2">
    <source>
        <dbReference type="SAM" id="Phobius"/>
    </source>
</evidence>
<dbReference type="Pfam" id="PF03703">
    <property type="entry name" value="bPH_2"/>
    <property type="match status" value="3"/>
</dbReference>
<feature type="region of interest" description="Disordered" evidence="1">
    <location>
        <begin position="1"/>
        <end position="37"/>
    </location>
</feature>
<accession>A0A2A9EAH1</accession>
<feature type="transmembrane region" description="Helical" evidence="2">
    <location>
        <begin position="50"/>
        <end position="69"/>
    </location>
</feature>
<keyword evidence="2" id="KW-0812">Transmembrane</keyword>
<feature type="domain" description="YdbS-like PH" evidence="3">
    <location>
        <begin position="277"/>
        <end position="329"/>
    </location>
</feature>
<evidence type="ECO:0000313" key="4">
    <source>
        <dbReference type="EMBL" id="PFG35252.1"/>
    </source>
</evidence>